<reference evidence="2" key="1">
    <citation type="submission" date="2025-02" db="EMBL/GenBank/DDBJ databases">
        <authorList>
            <consortium name="NCBI Genome Project"/>
        </authorList>
    </citation>
    <scope>NUCLEOTIDE SEQUENCE</scope>
</reference>
<sequence>MVILFHFILIVFHFSSCISGKSLPIVSAKCPVVNLPPRCAADILSSILGLEHKYLANSSAGWLTQVNPSSENKERARVGERKRGGWCLAERIRYSGFPPEAFNSLVGQLV</sequence>
<evidence type="ECO:0008006" key="3">
    <source>
        <dbReference type="Google" id="ProtNLM"/>
    </source>
</evidence>
<organism evidence="2">
    <name type="scientific">Aspergillus niger</name>
    <dbReference type="NCBI Taxonomy" id="5061"/>
    <lineage>
        <taxon>Eukaryota</taxon>
        <taxon>Fungi</taxon>
        <taxon>Dikarya</taxon>
        <taxon>Ascomycota</taxon>
        <taxon>Pezizomycotina</taxon>
        <taxon>Eurotiomycetes</taxon>
        <taxon>Eurotiomycetidae</taxon>
        <taxon>Eurotiales</taxon>
        <taxon>Aspergillaceae</taxon>
        <taxon>Aspergillus</taxon>
        <taxon>Aspergillus subgen. Circumdati</taxon>
    </lineage>
</organism>
<dbReference type="GeneID" id="84590345"/>
<accession>A0AAJ8E1G2</accession>
<dbReference type="KEGG" id="ang:An02g05940"/>
<feature type="signal peptide" evidence="1">
    <location>
        <begin position="1"/>
        <end position="20"/>
    </location>
</feature>
<evidence type="ECO:0000256" key="1">
    <source>
        <dbReference type="SAM" id="SignalP"/>
    </source>
</evidence>
<reference evidence="2" key="2">
    <citation type="submission" date="2025-08" db="UniProtKB">
        <authorList>
            <consortium name="RefSeq"/>
        </authorList>
    </citation>
    <scope>IDENTIFICATION</scope>
</reference>
<protein>
    <recommendedName>
        <fullName evidence="3">Secreted protein</fullName>
    </recommendedName>
</protein>
<evidence type="ECO:0000313" key="2">
    <source>
        <dbReference type="RefSeq" id="XP_059603394.1"/>
    </source>
</evidence>
<feature type="chain" id="PRO_5044805795" description="Secreted protein" evidence="1">
    <location>
        <begin position="21"/>
        <end position="110"/>
    </location>
</feature>
<dbReference type="RefSeq" id="XP_059603394.1">
    <property type="nucleotide sequence ID" value="XM_059746333.1"/>
</dbReference>
<dbReference type="AlphaFoldDB" id="A0AAJ8E1G2"/>
<proteinExistence type="predicted"/>
<name>A0AAJ8E1G2_ASPNG</name>
<keyword evidence="1" id="KW-0732">Signal</keyword>
<dbReference type="VEuPathDB" id="FungiDB:An02g05940"/>
<gene>
    <name evidence="2" type="ORF">An02g05940</name>
</gene>